<dbReference type="Gene3D" id="3.30.360.10">
    <property type="entry name" value="Dihydrodipicolinate Reductase, domain 2"/>
    <property type="match status" value="1"/>
</dbReference>
<evidence type="ECO:0000259" key="1">
    <source>
        <dbReference type="Pfam" id="PF01408"/>
    </source>
</evidence>
<dbReference type="InterPro" id="IPR036291">
    <property type="entry name" value="NAD(P)-bd_dom_sf"/>
</dbReference>
<dbReference type="PANTHER" id="PTHR43377">
    <property type="entry name" value="BILIVERDIN REDUCTASE A"/>
    <property type="match status" value="1"/>
</dbReference>
<dbReference type="GO" id="GO:0000166">
    <property type="term" value="F:nucleotide binding"/>
    <property type="evidence" value="ECO:0007669"/>
    <property type="project" value="InterPro"/>
</dbReference>
<feature type="domain" description="GFO/IDH/MocA-like oxidoreductase" evidence="2">
    <location>
        <begin position="140"/>
        <end position="208"/>
    </location>
</feature>
<dbReference type="PANTHER" id="PTHR43377:SF1">
    <property type="entry name" value="BILIVERDIN REDUCTASE A"/>
    <property type="match status" value="1"/>
</dbReference>
<organism evidence="3 4">
    <name type="scientific">Stackebrandtia endophytica</name>
    <dbReference type="NCBI Taxonomy" id="1496996"/>
    <lineage>
        <taxon>Bacteria</taxon>
        <taxon>Bacillati</taxon>
        <taxon>Actinomycetota</taxon>
        <taxon>Actinomycetes</taxon>
        <taxon>Glycomycetales</taxon>
        <taxon>Glycomycetaceae</taxon>
        <taxon>Stackebrandtia</taxon>
    </lineage>
</organism>
<evidence type="ECO:0000313" key="3">
    <source>
        <dbReference type="EMBL" id="TQL75847.1"/>
    </source>
</evidence>
<reference evidence="3 4" key="1">
    <citation type="submission" date="2019-06" db="EMBL/GenBank/DDBJ databases">
        <title>Sequencing the genomes of 1000 actinobacteria strains.</title>
        <authorList>
            <person name="Klenk H.-P."/>
        </authorList>
    </citation>
    <scope>NUCLEOTIDE SEQUENCE [LARGE SCALE GENOMIC DNA]</scope>
    <source>
        <strain evidence="3 4">DSM 45928</strain>
    </source>
</reference>
<sequence length="307" mass="33691">MGAHHARVISQSDHSTLVTVIDPDEATGRELADRHLARWLPEPQDWTGIDAVVVAAPTHLHRCLTEEALSAGLPTLVEKPAAATLLDSQRIVDTAARLGVPLLCGFVERFNPAVVTARSIAEAPVHVNSVRHGPYAPRIRTGVAWDLLIHDVDSCLRMVGSEPKRVWGSTGRYHPTSLPGAEDISEAIIEFTGSAVATASASRISHRKVRLMTITELDRVIEADLLRRTVTIYRHVDHGSGDDDSAAYRQQTIIEIPELMAHREPLVAQWDHFCDLVAGTVDMVAERQTILPPHRVISDLCDQHPPP</sequence>
<comment type="caution">
    <text evidence="3">The sequence shown here is derived from an EMBL/GenBank/DDBJ whole genome shotgun (WGS) entry which is preliminary data.</text>
</comment>
<protein>
    <submittedName>
        <fullName evidence="3">Putative dehydrogenase</fullName>
    </submittedName>
</protein>
<gene>
    <name evidence="3" type="ORF">FB566_1362</name>
</gene>
<name>A0A543ATD6_9ACTN</name>
<dbReference type="SUPFAM" id="SSF51735">
    <property type="entry name" value="NAD(P)-binding Rossmann-fold domains"/>
    <property type="match status" value="1"/>
</dbReference>
<dbReference type="Pfam" id="PF01408">
    <property type="entry name" value="GFO_IDH_MocA"/>
    <property type="match status" value="1"/>
</dbReference>
<evidence type="ECO:0000259" key="2">
    <source>
        <dbReference type="Pfam" id="PF22725"/>
    </source>
</evidence>
<dbReference type="InterPro" id="IPR000683">
    <property type="entry name" value="Gfo/Idh/MocA-like_OxRdtase_N"/>
</dbReference>
<dbReference type="InterPro" id="IPR051450">
    <property type="entry name" value="Gfo/Idh/MocA_Oxidoreductases"/>
</dbReference>
<feature type="domain" description="Gfo/Idh/MocA-like oxidoreductase N-terminal" evidence="1">
    <location>
        <begin position="1"/>
        <end position="105"/>
    </location>
</feature>
<accession>A0A543ATD6</accession>
<dbReference type="Gene3D" id="3.40.50.720">
    <property type="entry name" value="NAD(P)-binding Rossmann-like Domain"/>
    <property type="match status" value="1"/>
</dbReference>
<proteinExistence type="predicted"/>
<dbReference type="EMBL" id="VFOW01000001">
    <property type="protein sequence ID" value="TQL75847.1"/>
    <property type="molecule type" value="Genomic_DNA"/>
</dbReference>
<dbReference type="InParanoid" id="A0A543ATD6"/>
<dbReference type="AlphaFoldDB" id="A0A543ATD6"/>
<dbReference type="Pfam" id="PF22725">
    <property type="entry name" value="GFO_IDH_MocA_C3"/>
    <property type="match status" value="1"/>
</dbReference>
<keyword evidence="4" id="KW-1185">Reference proteome</keyword>
<evidence type="ECO:0000313" key="4">
    <source>
        <dbReference type="Proteomes" id="UP000317043"/>
    </source>
</evidence>
<dbReference type="Proteomes" id="UP000317043">
    <property type="component" value="Unassembled WGS sequence"/>
</dbReference>
<dbReference type="InterPro" id="IPR055170">
    <property type="entry name" value="GFO_IDH_MocA-like_dom"/>
</dbReference>
<dbReference type="SUPFAM" id="SSF55347">
    <property type="entry name" value="Glyceraldehyde-3-phosphate dehydrogenase-like, C-terminal domain"/>
    <property type="match status" value="1"/>
</dbReference>